<name>A0A4R6IR79_9SPHI</name>
<sequence>MIKLSIKERREQFQFLLALFVATVFLLCFGIFYSTKTRHEISKIELEEKVREDLEFEEVTKSTRPIIDTTYTQIVHFNPNVRAVFLKTDLLSAIASIKSAYERKAADSRYKTFLQTAQLYNILFYGRLEQKGNLIDAEGLKKSLDDCVLSRRQLQQTLAAPQPR</sequence>
<dbReference type="RefSeq" id="WP_166641893.1">
    <property type="nucleotide sequence ID" value="NZ_SNWM01000001.1"/>
</dbReference>
<keyword evidence="3" id="KW-1185">Reference proteome</keyword>
<dbReference type="EMBL" id="SNWM01000001">
    <property type="protein sequence ID" value="TDO24920.1"/>
    <property type="molecule type" value="Genomic_DNA"/>
</dbReference>
<accession>A0A4R6IR79</accession>
<gene>
    <name evidence="2" type="ORF">CLV32_1215</name>
</gene>
<evidence type="ECO:0000256" key="1">
    <source>
        <dbReference type="SAM" id="Phobius"/>
    </source>
</evidence>
<organism evidence="2 3">
    <name type="scientific">Pedobacter duraquae</name>
    <dbReference type="NCBI Taxonomy" id="425511"/>
    <lineage>
        <taxon>Bacteria</taxon>
        <taxon>Pseudomonadati</taxon>
        <taxon>Bacteroidota</taxon>
        <taxon>Sphingobacteriia</taxon>
        <taxon>Sphingobacteriales</taxon>
        <taxon>Sphingobacteriaceae</taxon>
        <taxon>Pedobacter</taxon>
    </lineage>
</organism>
<dbReference type="Proteomes" id="UP000295499">
    <property type="component" value="Unassembled WGS sequence"/>
</dbReference>
<feature type="transmembrane region" description="Helical" evidence="1">
    <location>
        <begin position="12"/>
        <end position="33"/>
    </location>
</feature>
<keyword evidence="1" id="KW-0472">Membrane</keyword>
<dbReference type="AlphaFoldDB" id="A0A4R6IR79"/>
<proteinExistence type="predicted"/>
<dbReference type="Pfam" id="PF17561">
    <property type="entry name" value="TssO"/>
    <property type="match status" value="1"/>
</dbReference>
<dbReference type="InterPro" id="IPR039449">
    <property type="entry name" value="TssO"/>
</dbReference>
<evidence type="ECO:0008006" key="4">
    <source>
        <dbReference type="Google" id="ProtNLM"/>
    </source>
</evidence>
<evidence type="ECO:0000313" key="2">
    <source>
        <dbReference type="EMBL" id="TDO24920.1"/>
    </source>
</evidence>
<keyword evidence="1" id="KW-1133">Transmembrane helix</keyword>
<reference evidence="2 3" key="1">
    <citation type="submission" date="2019-03" db="EMBL/GenBank/DDBJ databases">
        <title>Genomic Encyclopedia of Archaeal and Bacterial Type Strains, Phase II (KMG-II): from individual species to whole genera.</title>
        <authorList>
            <person name="Goeker M."/>
        </authorList>
    </citation>
    <scope>NUCLEOTIDE SEQUENCE [LARGE SCALE GENOMIC DNA]</scope>
    <source>
        <strain evidence="2 3">DSM 19034</strain>
    </source>
</reference>
<evidence type="ECO:0000313" key="3">
    <source>
        <dbReference type="Proteomes" id="UP000295499"/>
    </source>
</evidence>
<protein>
    <recommendedName>
        <fullName evidence="4">Type VI secretion system transmembrane protein TssO</fullName>
    </recommendedName>
</protein>
<comment type="caution">
    <text evidence="2">The sequence shown here is derived from an EMBL/GenBank/DDBJ whole genome shotgun (WGS) entry which is preliminary data.</text>
</comment>
<keyword evidence="1" id="KW-0812">Transmembrane</keyword>